<evidence type="ECO:0000256" key="7">
    <source>
        <dbReference type="ARBA" id="ARBA00023136"/>
    </source>
</evidence>
<evidence type="ECO:0000256" key="5">
    <source>
        <dbReference type="ARBA" id="ARBA00022692"/>
    </source>
</evidence>
<keyword evidence="10" id="KW-0732">Signal</keyword>
<feature type="region of interest" description="Disordered" evidence="8">
    <location>
        <begin position="465"/>
        <end position="508"/>
    </location>
</feature>
<feature type="transmembrane region" description="Helical" evidence="9">
    <location>
        <begin position="219"/>
        <end position="236"/>
    </location>
</feature>
<evidence type="ECO:0000256" key="6">
    <source>
        <dbReference type="ARBA" id="ARBA00022989"/>
    </source>
</evidence>
<evidence type="ECO:0000256" key="1">
    <source>
        <dbReference type="ARBA" id="ARBA00004651"/>
    </source>
</evidence>
<dbReference type="PANTHER" id="PTHR33908:SF11">
    <property type="entry name" value="MEMBRANE PROTEIN"/>
    <property type="match status" value="1"/>
</dbReference>
<name>A0A937RDK3_9ACTN</name>
<feature type="region of interest" description="Disordered" evidence="8">
    <location>
        <begin position="679"/>
        <end position="723"/>
    </location>
</feature>
<evidence type="ECO:0000256" key="4">
    <source>
        <dbReference type="ARBA" id="ARBA00022679"/>
    </source>
</evidence>
<keyword evidence="5 9" id="KW-0812">Transmembrane</keyword>
<keyword evidence="12" id="KW-1185">Reference proteome</keyword>
<proteinExistence type="predicted"/>
<protein>
    <recommendedName>
        <fullName evidence="13">Glycosyltransferase RgtA/B/C/D-like domain-containing protein</fullName>
    </recommendedName>
</protein>
<feature type="transmembrane region" description="Helical" evidence="9">
    <location>
        <begin position="580"/>
        <end position="597"/>
    </location>
</feature>
<dbReference type="AlphaFoldDB" id="A0A937RDK3"/>
<gene>
    <name evidence="11" type="ORF">I7412_06980</name>
</gene>
<organism evidence="11 12">
    <name type="scientific">Frankia nepalensis</name>
    <dbReference type="NCBI Taxonomy" id="1836974"/>
    <lineage>
        <taxon>Bacteria</taxon>
        <taxon>Bacillati</taxon>
        <taxon>Actinomycetota</taxon>
        <taxon>Actinomycetes</taxon>
        <taxon>Frankiales</taxon>
        <taxon>Frankiaceae</taxon>
        <taxon>Frankia</taxon>
    </lineage>
</organism>
<feature type="transmembrane region" description="Helical" evidence="9">
    <location>
        <begin position="519"/>
        <end position="545"/>
    </location>
</feature>
<evidence type="ECO:0000256" key="9">
    <source>
        <dbReference type="SAM" id="Phobius"/>
    </source>
</evidence>
<evidence type="ECO:0000313" key="12">
    <source>
        <dbReference type="Proteomes" id="UP000604475"/>
    </source>
</evidence>
<reference evidence="11" key="1">
    <citation type="submission" date="2020-12" db="EMBL/GenBank/DDBJ databases">
        <title>Genomic characterization of non-nitrogen-fixing Frankia strains.</title>
        <authorList>
            <person name="Carlos-Shanley C."/>
            <person name="Guerra T."/>
            <person name="Hahn D."/>
        </authorList>
    </citation>
    <scope>NUCLEOTIDE SEQUENCE</scope>
    <source>
        <strain evidence="11">CN6</strain>
    </source>
</reference>
<feature type="transmembrane region" description="Helical" evidence="9">
    <location>
        <begin position="632"/>
        <end position="654"/>
    </location>
</feature>
<dbReference type="EMBL" id="JAEACQ010000152">
    <property type="protein sequence ID" value="MBL7626914.1"/>
    <property type="molecule type" value="Genomic_DNA"/>
</dbReference>
<feature type="region of interest" description="Disordered" evidence="8">
    <location>
        <begin position="286"/>
        <end position="333"/>
    </location>
</feature>
<feature type="transmembrane region" description="Helical" evidence="9">
    <location>
        <begin position="551"/>
        <end position="573"/>
    </location>
</feature>
<keyword evidence="2" id="KW-1003">Cell membrane</keyword>
<accession>A0A937RDK3</accession>
<feature type="chain" id="PRO_5038996288" description="Glycosyltransferase RgtA/B/C/D-like domain-containing protein" evidence="10">
    <location>
        <begin position="32"/>
        <end position="723"/>
    </location>
</feature>
<feature type="compositionally biased region" description="Basic and acidic residues" evidence="8">
    <location>
        <begin position="298"/>
        <end position="319"/>
    </location>
</feature>
<comment type="caution">
    <text evidence="11">The sequence shown here is derived from an EMBL/GenBank/DDBJ whole genome shotgun (WGS) entry which is preliminary data.</text>
</comment>
<keyword evidence="3" id="KW-0328">Glycosyltransferase</keyword>
<evidence type="ECO:0008006" key="13">
    <source>
        <dbReference type="Google" id="ProtNLM"/>
    </source>
</evidence>
<feature type="compositionally biased region" description="Low complexity" evidence="8">
    <location>
        <begin position="706"/>
        <end position="716"/>
    </location>
</feature>
<dbReference type="GO" id="GO:0009103">
    <property type="term" value="P:lipopolysaccharide biosynthetic process"/>
    <property type="evidence" value="ECO:0007669"/>
    <property type="project" value="UniProtKB-ARBA"/>
</dbReference>
<evidence type="ECO:0000256" key="3">
    <source>
        <dbReference type="ARBA" id="ARBA00022676"/>
    </source>
</evidence>
<sequence length="723" mass="75584">MGGPRARRWLVAGVIGASLVFAALASLTALATPPFSSADEAQHASYALDVADGTLPLISTPVRSRIPGMPGLPAGCVVTPDRAKAGLAAARATWLDDSRQRPVPNSVAREIAAAPGMPDCARDLIRSNTALTYTANHPPLFYGLQAVPLTIGIDHGHPIGGFRAARLLNVAIGVAALVAVAWLVRELVPTRPDLAVATAALLGTVGMFVNSSAQLYNDALAVCTIIAALAATVALLRRGGSPARLACFGCAVLAATATRASGLLAAAVLLPAAGLAVTLHTARFPRATRPRRQAAPRADGHTDPGNPETERSASRREAGGLDETNAPVLAPPADTAAGAPVGWRRRIGYGVATAAGGAALVAGGIGWWYWRNVRLYGDPTASGLIARMFPIEEEPLSSGEVLTSRTFWWAIYRGFFGRPRLLVADGRDLTQIPKIILWVLATGLALAVLRRVARWCAARWAARRPRPDRPAGWTATSRAREPDVSTTTSTMASTMTRPSPVSPDTARVRPREARTWRTAAAPAAAWLVTALHVAVVVATLIGYVASGGAWFARYLLPGLPVAALLLAIALGALPGARRGLPTVLAVLALAGTCVLMSEREIAFKHQALRPLGVRDRFESALTMSGFGAPTTILWILGTAAAAGFALLATAMWFLSSGAVPRWPLPSLTPRRRVPAPYRPSLAEALAADRPPGLGRPGGATRRESPDPAADADGQPPRTAVRAL</sequence>
<keyword evidence="7 9" id="KW-0472">Membrane</keyword>
<feature type="transmembrane region" description="Helical" evidence="9">
    <location>
        <begin position="347"/>
        <end position="370"/>
    </location>
</feature>
<evidence type="ECO:0000256" key="10">
    <source>
        <dbReference type="SAM" id="SignalP"/>
    </source>
</evidence>
<feature type="transmembrane region" description="Helical" evidence="9">
    <location>
        <begin position="196"/>
        <end position="213"/>
    </location>
</feature>
<keyword evidence="6 9" id="KW-1133">Transmembrane helix</keyword>
<evidence type="ECO:0000313" key="11">
    <source>
        <dbReference type="EMBL" id="MBL7626914.1"/>
    </source>
</evidence>
<dbReference type="InterPro" id="IPR050297">
    <property type="entry name" value="LipidA_mod_glycosyltrf_83"/>
</dbReference>
<dbReference type="GO" id="GO:0005886">
    <property type="term" value="C:plasma membrane"/>
    <property type="evidence" value="ECO:0007669"/>
    <property type="project" value="UniProtKB-SubCell"/>
</dbReference>
<evidence type="ECO:0000256" key="8">
    <source>
        <dbReference type="SAM" id="MobiDB-lite"/>
    </source>
</evidence>
<evidence type="ECO:0000256" key="2">
    <source>
        <dbReference type="ARBA" id="ARBA00022475"/>
    </source>
</evidence>
<feature type="transmembrane region" description="Helical" evidence="9">
    <location>
        <begin position="264"/>
        <end position="282"/>
    </location>
</feature>
<feature type="transmembrane region" description="Helical" evidence="9">
    <location>
        <begin position="435"/>
        <end position="453"/>
    </location>
</feature>
<dbReference type="GO" id="GO:0016763">
    <property type="term" value="F:pentosyltransferase activity"/>
    <property type="evidence" value="ECO:0007669"/>
    <property type="project" value="TreeGrafter"/>
</dbReference>
<keyword evidence="4" id="KW-0808">Transferase</keyword>
<feature type="compositionally biased region" description="Low complexity" evidence="8">
    <location>
        <begin position="485"/>
        <end position="496"/>
    </location>
</feature>
<dbReference type="PANTHER" id="PTHR33908">
    <property type="entry name" value="MANNOSYLTRANSFERASE YKCB-RELATED"/>
    <property type="match status" value="1"/>
</dbReference>
<dbReference type="Proteomes" id="UP000604475">
    <property type="component" value="Unassembled WGS sequence"/>
</dbReference>
<comment type="subcellular location">
    <subcellularLocation>
        <location evidence="1">Cell membrane</location>
        <topology evidence="1">Multi-pass membrane protein</topology>
    </subcellularLocation>
</comment>
<feature type="transmembrane region" description="Helical" evidence="9">
    <location>
        <begin position="167"/>
        <end position="184"/>
    </location>
</feature>
<feature type="signal peptide" evidence="10">
    <location>
        <begin position="1"/>
        <end position="31"/>
    </location>
</feature>
<dbReference type="RefSeq" id="WP_203002563.1">
    <property type="nucleotide sequence ID" value="NZ_JADWYU010000101.1"/>
</dbReference>